<dbReference type="EMBL" id="SRYG01000036">
    <property type="protein sequence ID" value="TGY64778.1"/>
    <property type="molecule type" value="Genomic_DNA"/>
</dbReference>
<reference evidence="1" key="1">
    <citation type="submission" date="2019-04" db="EMBL/GenBank/DDBJ databases">
        <title>Microbes associate with the intestines of laboratory mice.</title>
        <authorList>
            <person name="Navarre W."/>
            <person name="Wong E."/>
            <person name="Huang K."/>
            <person name="Tropini C."/>
            <person name="Ng K."/>
            <person name="Yu B."/>
        </authorList>
    </citation>
    <scope>NUCLEOTIDE SEQUENCE</scope>
    <source>
        <strain evidence="1">NM09_H32</strain>
    </source>
</reference>
<keyword evidence="1" id="KW-0540">Nuclease</keyword>
<keyword evidence="2" id="KW-1185">Reference proteome</keyword>
<name>A0AC61R450_9FIRM</name>
<evidence type="ECO:0000313" key="2">
    <source>
        <dbReference type="Proteomes" id="UP000308836"/>
    </source>
</evidence>
<keyword evidence="1" id="KW-0378">Hydrolase</keyword>
<comment type="caution">
    <text evidence="1">The sequence shown here is derived from an EMBL/GenBank/DDBJ whole genome shotgun (WGS) entry which is preliminary data.</text>
</comment>
<gene>
    <name evidence="1" type="primary">cas1c</name>
    <name evidence="1" type="ORF">E5336_11755</name>
</gene>
<sequence length="342" mass="39630">MRKLKNTLYILTPDYYLGCKLDTIIMYDKESKEVGRIPIHNLEGIVSFGYRGVSPSLMKLCATMNISIVFLDPNGSYLSRIQPPITGNVYLRELQYQKMCSMVSFDIAKNCVLGKIYNSRWLIERYIRDHPMQIDMEKMKRVSNDLLICMKKISSCTDKDFLRAIEGEAARKYFSVFSEMILQKNGFEFKGRSRRPPLDRVNALLSLAYTLEVSMITSSLESVGLDPYIGAFHVERSGRPALSLDLVEEFRPLVCDRFVLSMINKRVINKNDFKILENGAVLLTENGKKKFFSEWQKKKLEVFTHPYLKEKMEWGLAPYVQASLLAKYLRDELDAYPVILWK</sequence>
<evidence type="ECO:0000313" key="1">
    <source>
        <dbReference type="EMBL" id="TGY64778.1"/>
    </source>
</evidence>
<dbReference type="Proteomes" id="UP000308836">
    <property type="component" value="Unassembled WGS sequence"/>
</dbReference>
<proteinExistence type="predicted"/>
<accession>A0AC61R450</accession>
<keyword evidence="1" id="KW-0255">Endonuclease</keyword>
<protein>
    <submittedName>
        <fullName evidence="1">Type I-C CRISPR-associated endonuclease Cas1</fullName>
    </submittedName>
</protein>
<organism evidence="1 2">
    <name type="scientific">Dubosiella muris</name>
    <dbReference type="NCBI Taxonomy" id="3038133"/>
    <lineage>
        <taxon>Bacteria</taxon>
        <taxon>Bacillati</taxon>
        <taxon>Bacillota</taxon>
        <taxon>Erysipelotrichia</taxon>
        <taxon>Erysipelotrichales</taxon>
        <taxon>Erysipelotrichaceae</taxon>
        <taxon>Dubosiella</taxon>
    </lineage>
</organism>